<organism evidence="1 2">
    <name type="scientific">Trapa incisa</name>
    <dbReference type="NCBI Taxonomy" id="236973"/>
    <lineage>
        <taxon>Eukaryota</taxon>
        <taxon>Viridiplantae</taxon>
        <taxon>Streptophyta</taxon>
        <taxon>Embryophyta</taxon>
        <taxon>Tracheophyta</taxon>
        <taxon>Spermatophyta</taxon>
        <taxon>Magnoliopsida</taxon>
        <taxon>eudicotyledons</taxon>
        <taxon>Gunneridae</taxon>
        <taxon>Pentapetalae</taxon>
        <taxon>rosids</taxon>
        <taxon>malvids</taxon>
        <taxon>Myrtales</taxon>
        <taxon>Lythraceae</taxon>
        <taxon>Trapa</taxon>
    </lineage>
</organism>
<reference evidence="1 2" key="1">
    <citation type="journal article" date="2023" name="Hortic Res">
        <title>Pangenome of water caltrop reveals structural variations and asymmetric subgenome divergence after allopolyploidization.</title>
        <authorList>
            <person name="Zhang X."/>
            <person name="Chen Y."/>
            <person name="Wang L."/>
            <person name="Yuan Y."/>
            <person name="Fang M."/>
            <person name="Shi L."/>
            <person name="Lu R."/>
            <person name="Comes H.P."/>
            <person name="Ma Y."/>
            <person name="Chen Y."/>
            <person name="Huang G."/>
            <person name="Zhou Y."/>
            <person name="Zheng Z."/>
            <person name="Qiu Y."/>
        </authorList>
    </citation>
    <scope>NUCLEOTIDE SEQUENCE [LARGE SCALE GENOMIC DNA]</scope>
    <source>
        <tissue evidence="1">Roots</tissue>
    </source>
</reference>
<dbReference type="AlphaFoldDB" id="A0AAN7K1P6"/>
<proteinExistence type="predicted"/>
<evidence type="ECO:0000313" key="1">
    <source>
        <dbReference type="EMBL" id="KAK4756667.1"/>
    </source>
</evidence>
<protein>
    <submittedName>
        <fullName evidence="1">Uncharacterized protein</fullName>
    </submittedName>
</protein>
<gene>
    <name evidence="1" type="ORF">SAY87_006794</name>
</gene>
<evidence type="ECO:0000313" key="2">
    <source>
        <dbReference type="Proteomes" id="UP001345219"/>
    </source>
</evidence>
<dbReference type="Proteomes" id="UP001345219">
    <property type="component" value="Chromosome 6"/>
</dbReference>
<comment type="caution">
    <text evidence="1">The sequence shown here is derived from an EMBL/GenBank/DDBJ whole genome shotgun (WGS) entry which is preliminary data.</text>
</comment>
<dbReference type="EMBL" id="JAXIOK010000013">
    <property type="protein sequence ID" value="KAK4756667.1"/>
    <property type="molecule type" value="Genomic_DNA"/>
</dbReference>
<accession>A0AAN7K1P6</accession>
<name>A0AAN7K1P6_9MYRT</name>
<sequence>MKGQPGQRQKQGKRQLLGVFQSGQMVRQSICSLSLSSSISSIPVGPQRQLGVIPTKNQMLLGRKLMGILLPWHMEGETKGIILNKFSHQLGWEEA</sequence>
<keyword evidence="2" id="KW-1185">Reference proteome</keyword>